<dbReference type="PATRIC" id="fig|909613.9.peg.1104"/>
<organism evidence="3 4">
    <name type="scientific">Actinokineospora spheciospongiae</name>
    <dbReference type="NCBI Taxonomy" id="909613"/>
    <lineage>
        <taxon>Bacteria</taxon>
        <taxon>Bacillati</taxon>
        <taxon>Actinomycetota</taxon>
        <taxon>Actinomycetes</taxon>
        <taxon>Pseudonocardiales</taxon>
        <taxon>Pseudonocardiaceae</taxon>
        <taxon>Actinokineospora</taxon>
    </lineage>
</organism>
<dbReference type="InterPro" id="IPR029069">
    <property type="entry name" value="HotDog_dom_sf"/>
</dbReference>
<evidence type="ECO:0000313" key="4">
    <source>
        <dbReference type="Proteomes" id="UP000019277"/>
    </source>
</evidence>
<dbReference type="InterPro" id="IPR042171">
    <property type="entry name" value="Acyl-CoA_hotdog"/>
</dbReference>
<gene>
    <name evidence="3" type="ORF">UO65_1088</name>
</gene>
<dbReference type="InterPro" id="IPR049449">
    <property type="entry name" value="TesB_ACOT8-like_N"/>
</dbReference>
<dbReference type="CDD" id="cd03443">
    <property type="entry name" value="PaaI_thioesterase"/>
    <property type="match status" value="1"/>
</dbReference>
<dbReference type="PANTHER" id="PTHR38110">
    <property type="entry name" value="CHROMOSOME 23, WHOLE GENOME SHOTGUN SEQUENCE"/>
    <property type="match status" value="1"/>
</dbReference>
<dbReference type="InterPro" id="IPR049450">
    <property type="entry name" value="ACOT8-like_C"/>
</dbReference>
<dbReference type="PANTHER" id="PTHR38110:SF1">
    <property type="entry name" value="THIOESTERASE DOMAIN-CONTAINING PROTEIN"/>
    <property type="match status" value="1"/>
</dbReference>
<keyword evidence="4" id="KW-1185">Reference proteome</keyword>
<accession>A0A8E3BHU1</accession>
<proteinExistence type="predicted"/>
<evidence type="ECO:0000259" key="1">
    <source>
        <dbReference type="Pfam" id="PF13622"/>
    </source>
</evidence>
<sequence length="302" mass="31668">MVARGESVDRAWQAVAMNSAAGHGDVRAGGGPAPAVGSFAAAVRVRPLGDGTFTADLPAAWTVGGRPHGGFLMALLAKAAVATHTGSGTPLVDPLSVSAQFLRPPGVGPVLLRTDVRKSGRRTTVVSVHLEQSGHSCVEGLVTTGRLPRERAAWTDLPNQSAEPPGNAIDLSAMRSASAFKLSETCDVRLDPNGAGFLHGHIGDPLRLRLWARPRGEHPDPLFALVAGDISMPVTFNLGRVGWSPTVQLTAFLRSRPAPGWLRIQVESKAVHGMWFDADATVVDSTGRLVCQARQLALSAIG</sequence>
<dbReference type="AlphaFoldDB" id="W7J374"/>
<dbReference type="SUPFAM" id="SSF54637">
    <property type="entry name" value="Thioesterase/thiol ester dehydrase-isomerase"/>
    <property type="match status" value="2"/>
</dbReference>
<dbReference type="eggNOG" id="COG2050">
    <property type="taxonomic scope" value="Bacteria"/>
</dbReference>
<dbReference type="Gene3D" id="2.40.160.210">
    <property type="entry name" value="Acyl-CoA thioesterase, double hotdog domain"/>
    <property type="match status" value="1"/>
</dbReference>
<dbReference type="EMBL" id="AYXG01000043">
    <property type="protein sequence ID" value="EWC63411.1"/>
    <property type="molecule type" value="Genomic_DNA"/>
</dbReference>
<name>W7J374_9PSEU</name>
<dbReference type="Proteomes" id="UP000019277">
    <property type="component" value="Unassembled WGS sequence"/>
</dbReference>
<evidence type="ECO:0000259" key="2">
    <source>
        <dbReference type="Pfam" id="PF20789"/>
    </source>
</evidence>
<dbReference type="Pfam" id="PF13622">
    <property type="entry name" value="4HBT_3"/>
    <property type="match status" value="1"/>
</dbReference>
<comment type="caution">
    <text evidence="3">The sequence shown here is derived from an EMBL/GenBank/DDBJ whole genome shotgun (WGS) entry which is preliminary data.</text>
</comment>
<dbReference type="STRING" id="909613.UO65_1088"/>
<feature type="domain" description="Acyl-CoA thioesterase-like N-terminal HotDog" evidence="1">
    <location>
        <begin position="58"/>
        <end position="145"/>
    </location>
</feature>
<accession>W7J374</accession>
<dbReference type="InterPro" id="IPR052389">
    <property type="entry name" value="Sec_Metab_Biosynth-Assoc"/>
</dbReference>
<feature type="domain" description="Acyl-CoA thioesterase-like C-terminal" evidence="2">
    <location>
        <begin position="178"/>
        <end position="298"/>
    </location>
</feature>
<dbReference type="Pfam" id="PF20789">
    <property type="entry name" value="4HBT_3C"/>
    <property type="match status" value="1"/>
</dbReference>
<reference evidence="3 4" key="1">
    <citation type="journal article" date="2014" name="Genome Announc.">
        <title>Draft Genome Sequence of the Antitrypanosomally Active Sponge-Associated Bacterium Actinokineospora sp. Strain EG49.</title>
        <authorList>
            <person name="Harjes J."/>
            <person name="Ryu T."/>
            <person name="Abdelmohsen U.R."/>
            <person name="Moitinho-Silva L."/>
            <person name="Horn H."/>
            <person name="Ravasi T."/>
            <person name="Hentschel U."/>
        </authorList>
    </citation>
    <scope>NUCLEOTIDE SEQUENCE [LARGE SCALE GENOMIC DNA]</scope>
    <source>
        <strain evidence="3 4">EG49</strain>
    </source>
</reference>
<protein>
    <submittedName>
        <fullName evidence="3">TesB-like acyl-CoA thioesterase 3</fullName>
    </submittedName>
</protein>
<evidence type="ECO:0000313" key="3">
    <source>
        <dbReference type="EMBL" id="EWC63411.1"/>
    </source>
</evidence>